<dbReference type="PATRIC" id="fig|264251.5.peg.1990"/>
<feature type="transmembrane region" description="Helical" evidence="2">
    <location>
        <begin position="513"/>
        <end position="532"/>
    </location>
</feature>
<evidence type="ECO:0000313" key="4">
    <source>
        <dbReference type="Proteomes" id="UP000035265"/>
    </source>
</evidence>
<feature type="transmembrane region" description="Helical" evidence="2">
    <location>
        <begin position="154"/>
        <end position="178"/>
    </location>
</feature>
<feature type="transmembrane region" description="Helical" evidence="2">
    <location>
        <begin position="409"/>
        <end position="432"/>
    </location>
</feature>
<dbReference type="Pfam" id="PF19814">
    <property type="entry name" value="DUF6297"/>
    <property type="match status" value="1"/>
</dbReference>
<organism evidence="3 4">
    <name type="scientific">Cellulosimicrobium funkei</name>
    <dbReference type="NCBI Taxonomy" id="264251"/>
    <lineage>
        <taxon>Bacteria</taxon>
        <taxon>Bacillati</taxon>
        <taxon>Actinomycetota</taxon>
        <taxon>Actinomycetes</taxon>
        <taxon>Micrococcales</taxon>
        <taxon>Promicromonosporaceae</taxon>
        <taxon>Cellulosimicrobium</taxon>
    </lineage>
</organism>
<proteinExistence type="predicted"/>
<dbReference type="InterPro" id="IPR046264">
    <property type="entry name" value="DUF6297"/>
</dbReference>
<feature type="region of interest" description="Disordered" evidence="1">
    <location>
        <begin position="1"/>
        <end position="33"/>
    </location>
</feature>
<keyword evidence="2" id="KW-0472">Membrane</keyword>
<keyword evidence="4" id="KW-1185">Reference proteome</keyword>
<feature type="compositionally biased region" description="Basic and acidic residues" evidence="1">
    <location>
        <begin position="12"/>
        <end position="33"/>
    </location>
</feature>
<evidence type="ECO:0000313" key="3">
    <source>
        <dbReference type="EMBL" id="KLN34984.1"/>
    </source>
</evidence>
<feature type="transmembrane region" description="Helical" evidence="2">
    <location>
        <begin position="366"/>
        <end position="384"/>
    </location>
</feature>
<gene>
    <name evidence="3" type="ORF">FB00_09780</name>
</gene>
<dbReference type="RefSeq" id="WP_052877565.1">
    <property type="nucleotide sequence ID" value="NZ_JNBQ01000008.1"/>
</dbReference>
<accession>A0A0H2KT42</accession>
<sequence>MTGAHPDGAPGETRRASRDDGPGDAADGLRTDPDELLTGRELRLLTARAAAARADAGPGEIVVDVAYAVVSVALATGWVIGLASMLRSSLDTGAAAGSAQVLGPGGIQALGTAALLAFLTGTAVRLGPVGAGSGGVRWWVPTPADRRGLVVPSFVRAVLLGGVVGAVGTAVVAVAAGLDAGPAVRGALTGGALGLLLVSVAGLVQPSTRAAAALARASDVAVAAVPVAGLVLVVVGRSGLPALAAPPLVAVGLLAVTAVLVLRWWRGLESLGATVLRAQSSVADQVGGAVLSFDTRDLGRALRRAGAARVRVRRPRRFAAVRGAFGAVVTADLVLLGRSPSALAQLVGLGALTVVAQQVPGLGSGFGLFAVLVVAGLGAAVLGAEGARTAEMAPVVDSLVPLAARWTRFARAVVPTLTAAACLLAGSAPLVVATGDGRWVALGVLTAVVQGAAAVRSAYREPPDWGGPLLATPAGGVPTGAAAVLRKGPDVAVLGAVPLGVALLVGAPGWGAVVAQALAAVLALAVATHVRAAR</sequence>
<name>A0A0H2KT42_9MICO</name>
<evidence type="ECO:0000256" key="1">
    <source>
        <dbReference type="SAM" id="MobiDB-lite"/>
    </source>
</evidence>
<dbReference type="EMBL" id="JNBQ01000008">
    <property type="protein sequence ID" value="KLN34984.1"/>
    <property type="molecule type" value="Genomic_DNA"/>
</dbReference>
<feature type="transmembrane region" description="Helical" evidence="2">
    <location>
        <begin position="216"/>
        <end position="236"/>
    </location>
</feature>
<evidence type="ECO:0000256" key="2">
    <source>
        <dbReference type="SAM" id="Phobius"/>
    </source>
</evidence>
<protein>
    <submittedName>
        <fullName evidence="3">Uncharacterized protein</fullName>
    </submittedName>
</protein>
<dbReference type="AlphaFoldDB" id="A0A0H2KT42"/>
<keyword evidence="2" id="KW-0812">Transmembrane</keyword>
<dbReference type="STRING" id="264251.FB00_09780"/>
<feature type="transmembrane region" description="Helical" evidence="2">
    <location>
        <begin position="319"/>
        <end position="336"/>
    </location>
</feature>
<keyword evidence="2" id="KW-1133">Transmembrane helix</keyword>
<dbReference type="Proteomes" id="UP000035265">
    <property type="component" value="Unassembled WGS sequence"/>
</dbReference>
<feature type="transmembrane region" description="Helical" evidence="2">
    <location>
        <begin position="184"/>
        <end position="204"/>
    </location>
</feature>
<comment type="caution">
    <text evidence="3">The sequence shown here is derived from an EMBL/GenBank/DDBJ whole genome shotgun (WGS) entry which is preliminary data.</text>
</comment>
<reference evidence="3 4" key="1">
    <citation type="submission" date="2014-05" db="EMBL/GenBank/DDBJ databases">
        <title>Cellulosimicrobium funkei U11 genome.</title>
        <authorList>
            <person name="Hu C."/>
            <person name="Gong Y."/>
            <person name="Wan W."/>
            <person name="Jiang M."/>
        </authorList>
    </citation>
    <scope>NUCLEOTIDE SEQUENCE [LARGE SCALE GENOMIC DNA]</scope>
    <source>
        <strain evidence="3 4">U11</strain>
    </source>
</reference>
<feature type="transmembrane region" description="Helical" evidence="2">
    <location>
        <begin position="242"/>
        <end position="262"/>
    </location>
</feature>
<feature type="transmembrane region" description="Helical" evidence="2">
    <location>
        <begin position="65"/>
        <end position="86"/>
    </location>
</feature>